<dbReference type="EMBL" id="JMQN01000011">
    <property type="protein sequence ID" value="KEA65478.1"/>
    <property type="molecule type" value="Genomic_DNA"/>
</dbReference>
<name>A0A081G3X3_9GAMM</name>
<gene>
    <name evidence="1" type="ORF">ADIMK_0435</name>
</gene>
<dbReference type="Proteomes" id="UP000028252">
    <property type="component" value="Unassembled WGS sequence"/>
</dbReference>
<keyword evidence="2" id="KW-1185">Reference proteome</keyword>
<dbReference type="PATRIC" id="fig|1232683.4.peg.429"/>
<protein>
    <submittedName>
        <fullName evidence="1">Uncharacterized protein</fullName>
    </submittedName>
</protein>
<accession>A0A081G3X3</accession>
<evidence type="ECO:0000313" key="1">
    <source>
        <dbReference type="EMBL" id="KEA65478.1"/>
    </source>
</evidence>
<sequence length="37" mass="4066">MADAEVSIAKGRANFISDVGITLSKFIKWNTMSIVHN</sequence>
<proteinExistence type="predicted"/>
<evidence type="ECO:0000313" key="2">
    <source>
        <dbReference type="Proteomes" id="UP000028252"/>
    </source>
</evidence>
<reference evidence="1 2" key="1">
    <citation type="submission" date="2014-04" db="EMBL/GenBank/DDBJ databases">
        <title>Marinobacterium kochiensis sp. nov., isolated from sediment sample collected from Kochi backwaters in Kerala, India.</title>
        <authorList>
            <person name="Singh A."/>
            <person name="Pinnaka A.K."/>
        </authorList>
    </citation>
    <scope>NUCLEOTIDE SEQUENCE [LARGE SCALE GENOMIC DNA]</scope>
    <source>
        <strain evidence="1 2">AK27</strain>
    </source>
</reference>
<dbReference type="AlphaFoldDB" id="A0A081G3X3"/>
<organism evidence="1 2">
    <name type="scientific">Marinobacterium lacunae</name>
    <dbReference type="NCBI Taxonomy" id="1232683"/>
    <lineage>
        <taxon>Bacteria</taxon>
        <taxon>Pseudomonadati</taxon>
        <taxon>Pseudomonadota</taxon>
        <taxon>Gammaproteobacteria</taxon>
        <taxon>Oceanospirillales</taxon>
        <taxon>Oceanospirillaceae</taxon>
        <taxon>Marinobacterium</taxon>
    </lineage>
</organism>
<comment type="caution">
    <text evidence="1">The sequence shown here is derived from an EMBL/GenBank/DDBJ whole genome shotgun (WGS) entry which is preliminary data.</text>
</comment>